<dbReference type="EMBL" id="OR575930">
    <property type="protein sequence ID" value="WOZ57470.1"/>
    <property type="molecule type" value="Genomic_DNA"/>
</dbReference>
<evidence type="ECO:0000313" key="2">
    <source>
        <dbReference type="Proteomes" id="UP001305174"/>
    </source>
</evidence>
<dbReference type="Proteomes" id="UP001305174">
    <property type="component" value="Segment"/>
</dbReference>
<keyword evidence="2" id="KW-1185">Reference proteome</keyword>
<protein>
    <submittedName>
        <fullName evidence="1">Uncharacterized protein</fullName>
    </submittedName>
</protein>
<name>A0AAX4G6G0_9CAUD</name>
<sequence>MASTDYTYFYKVEKYSGLVISRFYRGPGANPPPPEDEGFKYFKASALDLRWEGKWLQMQEPPLHIEQIKQDYLLPPPFQHYIPNPDLGVVSI</sequence>
<evidence type="ECO:0000313" key="1">
    <source>
        <dbReference type="EMBL" id="WOZ57470.1"/>
    </source>
</evidence>
<accession>A0AAX4G6G0</accession>
<organism evidence="1 2">
    <name type="scientific">Pseudomonas phage vB_PseuGesM_254</name>
    <dbReference type="NCBI Taxonomy" id="3092638"/>
    <lineage>
        <taxon>Viruses</taxon>
        <taxon>Duplodnaviria</taxon>
        <taxon>Heunggongvirae</taxon>
        <taxon>Uroviricota</taxon>
        <taxon>Caudoviricetes</taxon>
        <taxon>Vandenendeviridae</taxon>
        <taxon>Chemalvirus</taxon>
        <taxon>Chemalvirus PseuGes254</taxon>
    </lineage>
</organism>
<reference evidence="2" key="1">
    <citation type="submission" date="2024-05" db="EMBL/GenBank/DDBJ databases">
        <authorList>
            <person name="Tikunov A.Y."/>
            <person name="Morozova V.V."/>
            <person name="Kozlova Y.N."/>
            <person name="Tikunova N.V."/>
            <person name="Babkin I.V."/>
        </authorList>
    </citation>
    <scope>NUCLEOTIDE SEQUENCE [LARGE SCALE GENOMIC DNA]</scope>
</reference>
<proteinExistence type="predicted"/>